<feature type="domain" description="Zn(2)-C6 fungal-type" evidence="4">
    <location>
        <begin position="23"/>
        <end position="54"/>
    </location>
</feature>
<dbReference type="InterPro" id="IPR007219">
    <property type="entry name" value="XnlR_reg_dom"/>
</dbReference>
<dbReference type="GO" id="GO:0003677">
    <property type="term" value="F:DNA binding"/>
    <property type="evidence" value="ECO:0007669"/>
    <property type="project" value="InterPro"/>
</dbReference>
<dbReference type="InterPro" id="IPR036864">
    <property type="entry name" value="Zn2-C6_fun-type_DNA-bd_sf"/>
</dbReference>
<evidence type="ECO:0000256" key="3">
    <source>
        <dbReference type="ARBA" id="ARBA00023242"/>
    </source>
</evidence>
<name>A0A9P4LI11_9PLEO</name>
<evidence type="ECO:0000256" key="2">
    <source>
        <dbReference type="ARBA" id="ARBA00022723"/>
    </source>
</evidence>
<keyword evidence="2" id="KW-0479">Metal-binding</keyword>
<dbReference type="OrthoDB" id="4934715at2759"/>
<evidence type="ECO:0000256" key="1">
    <source>
        <dbReference type="ARBA" id="ARBA00004123"/>
    </source>
</evidence>
<dbReference type="PROSITE" id="PS50048">
    <property type="entry name" value="ZN2_CY6_FUNGAL_2"/>
    <property type="match status" value="1"/>
</dbReference>
<dbReference type="Gene3D" id="4.10.240.10">
    <property type="entry name" value="Zn(2)-C6 fungal-type DNA-binding domain"/>
    <property type="match status" value="1"/>
</dbReference>
<dbReference type="GO" id="GO:0005634">
    <property type="term" value="C:nucleus"/>
    <property type="evidence" value="ECO:0007669"/>
    <property type="project" value="UniProtKB-SubCell"/>
</dbReference>
<dbReference type="SMART" id="SM00066">
    <property type="entry name" value="GAL4"/>
    <property type="match status" value="1"/>
</dbReference>
<comment type="subcellular location">
    <subcellularLocation>
        <location evidence="1">Nucleus</location>
    </subcellularLocation>
</comment>
<dbReference type="PROSITE" id="PS00463">
    <property type="entry name" value="ZN2_CY6_FUNGAL_1"/>
    <property type="match status" value="1"/>
</dbReference>
<dbReference type="GO" id="GO:0000981">
    <property type="term" value="F:DNA-binding transcription factor activity, RNA polymerase II-specific"/>
    <property type="evidence" value="ECO:0007669"/>
    <property type="project" value="InterPro"/>
</dbReference>
<dbReference type="PANTHER" id="PTHR31001:SF49">
    <property type="entry name" value="ZN(II)2CYS6 TRANSCRIPTION FACTOR (EUROFUNG)"/>
    <property type="match status" value="1"/>
</dbReference>
<dbReference type="Proteomes" id="UP000799777">
    <property type="component" value="Unassembled WGS sequence"/>
</dbReference>
<comment type="caution">
    <text evidence="5">The sequence shown here is derived from an EMBL/GenBank/DDBJ whole genome shotgun (WGS) entry which is preliminary data.</text>
</comment>
<proteinExistence type="predicted"/>
<keyword evidence="3" id="KW-0539">Nucleus</keyword>
<dbReference type="CDD" id="cd00067">
    <property type="entry name" value="GAL4"/>
    <property type="match status" value="1"/>
</dbReference>
<sequence length="741" mass="83599">MSAEGQIHRDVPASRRRPKPTLSCTLCRRRKLKCDRQQPCKTCIDRGLSLSCTFIRSVAVSQENKPPNSVHDRINQLEKLVTTLMSTKEVEHHSPGMSSTSHFEQYSDDERVELPGTPDRVKRSNDTTSYTNSGHWTSILDGISELKEHLDQIPTSAHARDDGSGEIPGPDLLFGRQRHATKQELLAALPPRSEADQLIASYFESMQSAPTSSERSVLSTCYNTMDPMVYNAFWGRPFETPTMWLGLLYAVLAIGARFQAGGMDNVARGAPSTTGDSLHTARMDFYREKVVQAMILANYTKCPPYTVETSLLYFGSEFARSSDTQFSMWVLVGMIVRMAFRMGYHRDPSRFANISPFEGELRRRAWLVVLSIDLVSSAQVGLPRMIQTFMYDTQEPRNVEEDDLYEDMTELPTSRPEAELTPTLYTIVMTRVRTAHARVMDLHNATSQPPYREIMNLDAVLRHVYDKIPESSKAMPAEDFDLAVNSTSIRRLYLGLSFLKAELSLHRPYVLLGRTDIKYEYSRRVCLNAAAEMLEFQQRLDAEIRPGGKLWAPGWQIFTMSWYMSSLVAQDFLLATTVLILDLNGELASPLPPVPSSATSGLRLDRSPPSRQEIIEILRGTQEIWHKASKRSHEARKVAEAVRLVLNKADMEHQLVADCSHAHSIPGQSSFVSPAPSFDLDDFAAEASNPNFFGNSIYTNPFATSDMPMDLGSYPETFNWESVPIENQLYSYEQVSQRPPF</sequence>
<dbReference type="Pfam" id="PF00172">
    <property type="entry name" value="Zn_clus"/>
    <property type="match status" value="1"/>
</dbReference>
<dbReference type="GO" id="GO:0008270">
    <property type="term" value="F:zinc ion binding"/>
    <property type="evidence" value="ECO:0007669"/>
    <property type="project" value="InterPro"/>
</dbReference>
<protein>
    <recommendedName>
        <fullName evidence="4">Zn(2)-C6 fungal-type domain-containing protein</fullName>
    </recommendedName>
</protein>
<dbReference type="SUPFAM" id="SSF57701">
    <property type="entry name" value="Zn2/Cys6 DNA-binding domain"/>
    <property type="match status" value="1"/>
</dbReference>
<keyword evidence="6" id="KW-1185">Reference proteome</keyword>
<dbReference type="GO" id="GO:0006351">
    <property type="term" value="P:DNA-templated transcription"/>
    <property type="evidence" value="ECO:0007669"/>
    <property type="project" value="InterPro"/>
</dbReference>
<dbReference type="InterPro" id="IPR001138">
    <property type="entry name" value="Zn2Cys6_DnaBD"/>
</dbReference>
<evidence type="ECO:0000313" key="6">
    <source>
        <dbReference type="Proteomes" id="UP000799777"/>
    </source>
</evidence>
<dbReference type="InterPro" id="IPR050613">
    <property type="entry name" value="Sec_Metabolite_Reg"/>
</dbReference>
<dbReference type="EMBL" id="ML978274">
    <property type="protein sequence ID" value="KAF2025127.1"/>
    <property type="molecule type" value="Genomic_DNA"/>
</dbReference>
<dbReference type="PANTHER" id="PTHR31001">
    <property type="entry name" value="UNCHARACTERIZED TRANSCRIPTIONAL REGULATORY PROTEIN"/>
    <property type="match status" value="1"/>
</dbReference>
<dbReference type="Pfam" id="PF04082">
    <property type="entry name" value="Fungal_trans"/>
    <property type="match status" value="1"/>
</dbReference>
<evidence type="ECO:0000313" key="5">
    <source>
        <dbReference type="EMBL" id="KAF2025127.1"/>
    </source>
</evidence>
<dbReference type="CDD" id="cd12148">
    <property type="entry name" value="fungal_TF_MHR"/>
    <property type="match status" value="1"/>
</dbReference>
<organism evidence="5 6">
    <name type="scientific">Setomelanomma holmii</name>
    <dbReference type="NCBI Taxonomy" id="210430"/>
    <lineage>
        <taxon>Eukaryota</taxon>
        <taxon>Fungi</taxon>
        <taxon>Dikarya</taxon>
        <taxon>Ascomycota</taxon>
        <taxon>Pezizomycotina</taxon>
        <taxon>Dothideomycetes</taxon>
        <taxon>Pleosporomycetidae</taxon>
        <taxon>Pleosporales</taxon>
        <taxon>Pleosporineae</taxon>
        <taxon>Phaeosphaeriaceae</taxon>
        <taxon>Setomelanomma</taxon>
    </lineage>
</organism>
<gene>
    <name evidence="5" type="ORF">EK21DRAFT_77166</name>
</gene>
<dbReference type="SMART" id="SM00906">
    <property type="entry name" value="Fungal_trans"/>
    <property type="match status" value="1"/>
</dbReference>
<accession>A0A9P4LI11</accession>
<reference evidence="5" key="1">
    <citation type="journal article" date="2020" name="Stud. Mycol.">
        <title>101 Dothideomycetes genomes: a test case for predicting lifestyles and emergence of pathogens.</title>
        <authorList>
            <person name="Haridas S."/>
            <person name="Albert R."/>
            <person name="Binder M."/>
            <person name="Bloem J."/>
            <person name="Labutti K."/>
            <person name="Salamov A."/>
            <person name="Andreopoulos B."/>
            <person name="Baker S."/>
            <person name="Barry K."/>
            <person name="Bills G."/>
            <person name="Bluhm B."/>
            <person name="Cannon C."/>
            <person name="Castanera R."/>
            <person name="Culley D."/>
            <person name="Daum C."/>
            <person name="Ezra D."/>
            <person name="Gonzalez J."/>
            <person name="Henrissat B."/>
            <person name="Kuo A."/>
            <person name="Liang C."/>
            <person name="Lipzen A."/>
            <person name="Lutzoni F."/>
            <person name="Magnuson J."/>
            <person name="Mondo S."/>
            <person name="Nolan M."/>
            <person name="Ohm R."/>
            <person name="Pangilinan J."/>
            <person name="Park H.-J."/>
            <person name="Ramirez L."/>
            <person name="Alfaro M."/>
            <person name="Sun H."/>
            <person name="Tritt A."/>
            <person name="Yoshinaga Y."/>
            <person name="Zwiers L.-H."/>
            <person name="Turgeon B."/>
            <person name="Goodwin S."/>
            <person name="Spatafora J."/>
            <person name="Crous P."/>
            <person name="Grigoriev I."/>
        </authorList>
    </citation>
    <scope>NUCLEOTIDE SEQUENCE</scope>
    <source>
        <strain evidence="5">CBS 110217</strain>
    </source>
</reference>
<evidence type="ECO:0000259" key="4">
    <source>
        <dbReference type="PROSITE" id="PS50048"/>
    </source>
</evidence>
<dbReference type="AlphaFoldDB" id="A0A9P4LI11"/>